<reference evidence="2 3" key="1">
    <citation type="journal article" date="2022" name="J. Am. Chem. Soc.">
        <title>Biosynthesis of Guanitoxin Enables Global Environmental Detection in Freshwater Cyanobacteria.</title>
        <authorList>
            <person name="Lima S.T."/>
            <person name="Fallon T.R."/>
            <person name="Cordoza J.L."/>
            <person name="Chekan J.R."/>
            <person name="Delbaje E."/>
            <person name="Hopiavuori A.R."/>
            <person name="Alvarenga D.O."/>
            <person name="Wood S.M."/>
            <person name="Luhavaya H."/>
            <person name="Baumgartner J.T."/>
            <person name="Dorr F.A."/>
            <person name="Etchegaray A."/>
            <person name="Pinto E."/>
            <person name="McKinnie S.M.K."/>
            <person name="Fiore M.F."/>
            <person name="Moore B.S."/>
        </authorList>
    </citation>
    <scope>NUCLEOTIDE SEQUENCE [LARGE SCALE GENOMIC DNA]</scope>
    <source>
        <strain evidence="2 3">ITEP-024</strain>
    </source>
</reference>
<proteinExistence type="predicted"/>
<evidence type="ECO:0000313" key="3">
    <source>
        <dbReference type="Proteomes" id="UP000826540"/>
    </source>
</evidence>
<sequence length="325" mass="36482">MNQSPIDLLFESIFGYLPNKKGTAYEIIAAIVTQILEENASVVHDSRIEGVFSQTLYQIDVLSEKDNRKAFGEAKDYTIKDKKVGRDDIQKMAGALRDVNMDEGLFFSATGFTKPAKDYAEASEKIIGKPIQLLHLRTTIEQDEKGRIKSIQVDIPGLVPKCQDGKYKPIWTSDGDSLLEKLIQEDVVKENTTIGVFSIYDANGNIIYTIQELTHELINIYWGSSITQEAIGCIPTPNGHIKIQDKFVPIHGIDYSIPLYEIVETVIVQADGNVKLLVKSEDGKVNKLITDTQLSNYVLDNKTVQMQTKKTNNFNNIYIKDSQTK</sequence>
<name>A0ABX8WWI3_9CYAN</name>
<dbReference type="GO" id="GO:0004519">
    <property type="term" value="F:endonuclease activity"/>
    <property type="evidence" value="ECO:0007669"/>
    <property type="project" value="UniProtKB-KW"/>
</dbReference>
<dbReference type="Gene3D" id="3.40.1350.10">
    <property type="match status" value="1"/>
</dbReference>
<keyword evidence="3" id="KW-1185">Reference proteome</keyword>
<accession>A0ABX8WWI3</accession>
<dbReference type="Pfam" id="PF04471">
    <property type="entry name" value="Mrr_cat"/>
    <property type="match status" value="1"/>
</dbReference>
<dbReference type="InterPro" id="IPR011335">
    <property type="entry name" value="Restrct_endonuc-II-like"/>
</dbReference>
<evidence type="ECO:0000313" key="2">
    <source>
        <dbReference type="EMBL" id="QYX30742.1"/>
    </source>
</evidence>
<evidence type="ECO:0000259" key="1">
    <source>
        <dbReference type="Pfam" id="PF04471"/>
    </source>
</evidence>
<keyword evidence="2" id="KW-0540">Nuclease</keyword>
<dbReference type="RefSeq" id="WP_220608885.1">
    <property type="nucleotide sequence ID" value="NZ_CP080598.1"/>
</dbReference>
<organism evidence="2 3">
    <name type="scientific">Sphaerospermopsis torques-reginae ITEP-024</name>
    <dbReference type="NCBI Taxonomy" id="984208"/>
    <lineage>
        <taxon>Bacteria</taxon>
        <taxon>Bacillati</taxon>
        <taxon>Cyanobacteriota</taxon>
        <taxon>Cyanophyceae</taxon>
        <taxon>Nostocales</taxon>
        <taxon>Aphanizomenonaceae</taxon>
        <taxon>Sphaerospermopsis</taxon>
        <taxon>Sphaerospermopsis torques-reginae</taxon>
    </lineage>
</organism>
<dbReference type="SUPFAM" id="SSF52980">
    <property type="entry name" value="Restriction endonuclease-like"/>
    <property type="match status" value="1"/>
</dbReference>
<keyword evidence="2" id="KW-0255">Endonuclease</keyword>
<dbReference type="InterPro" id="IPR011856">
    <property type="entry name" value="tRNA_endonuc-like_dom_sf"/>
</dbReference>
<protein>
    <submittedName>
        <fullName evidence="2">Restriction endonuclease</fullName>
    </submittedName>
</protein>
<dbReference type="InterPro" id="IPR007560">
    <property type="entry name" value="Restrct_endonuc_IV_Mrr"/>
</dbReference>
<dbReference type="Proteomes" id="UP000826540">
    <property type="component" value="Chromosome"/>
</dbReference>
<dbReference type="EMBL" id="CP080598">
    <property type="protein sequence ID" value="QYX30742.1"/>
    <property type="molecule type" value="Genomic_DNA"/>
</dbReference>
<feature type="domain" description="Restriction endonuclease type IV Mrr" evidence="1">
    <location>
        <begin position="57"/>
        <end position="126"/>
    </location>
</feature>
<keyword evidence="2" id="KW-0378">Hydrolase</keyword>
<gene>
    <name evidence="2" type="ORF">K2F26_17955</name>
</gene>